<evidence type="ECO:0000259" key="1">
    <source>
        <dbReference type="Pfam" id="PF13575"/>
    </source>
</evidence>
<dbReference type="Gene3D" id="1.50.10.10">
    <property type="match status" value="1"/>
</dbReference>
<accession>A0A563W556</accession>
<dbReference type="GO" id="GO:0031179">
    <property type="term" value="P:peptide modification"/>
    <property type="evidence" value="ECO:0007669"/>
    <property type="project" value="InterPro"/>
</dbReference>
<gene>
    <name evidence="2" type="ORF">H1P_90017</name>
</gene>
<evidence type="ECO:0000313" key="3">
    <source>
        <dbReference type="Proteomes" id="UP000320055"/>
    </source>
</evidence>
<dbReference type="NCBIfam" id="TIGR03897">
    <property type="entry name" value="lanti_2_LanM"/>
    <property type="match status" value="1"/>
</dbReference>
<dbReference type="Pfam" id="PF05147">
    <property type="entry name" value="LANC_like"/>
    <property type="match status" value="1"/>
</dbReference>
<evidence type="ECO:0000313" key="2">
    <source>
        <dbReference type="EMBL" id="VEP18770.1"/>
    </source>
</evidence>
<dbReference type="AlphaFoldDB" id="A0A563W556"/>
<dbReference type="Proteomes" id="UP000320055">
    <property type="component" value="Unassembled WGS sequence"/>
</dbReference>
<dbReference type="PIRSF" id="PIRSF037228">
    <property type="entry name" value="Lant_mod_RumM"/>
    <property type="match status" value="1"/>
</dbReference>
<dbReference type="SUPFAM" id="SSF158745">
    <property type="entry name" value="LanC-like"/>
    <property type="match status" value="1"/>
</dbReference>
<sequence>MNINGIDIEQTELIRHIVAKSVMLFEKLDRKSQWMQLEDKNSVDKYLDMWTKVLSSDDEPDRLSQFMEIADLSSSDTDFMLSPVAWSKTTSLPAWANTLSRVLNDLTETKTVAGCLEKDNPIPFEELLLPFVKDCQKRITGCLGENRLTQECHRQIQRKLLQLLSDYTANTLYLEFQVFKTHNSPLVGNYSCQLENIYHKIYQQFIKDFWSQRYQDFFAEYAMVGRILGTLTNLWYETISEFLARLNTDWKELETTFNDGNALGTVNKIFLSLSDRHCGGRSVIGLSFENGIKLVYKPRNLGMEAGLSQVLDWLNHQEELSHKMKVMKVLDKNSYGWVEFIESVECHNHADLKAFYYRIGILLGLGYILEATDLHYENIIAHGTDPVIIDCETLLQHRPNLQLTEQQHKTANLAAMELLSHSVVRSHLLPDLVAGKNNSNLYDMSGLGSFTEQKLTYEKPQWNNINTDTMQLKQESHQILPVFPNVPRCDGTPVGYEAYTQSILDGFNEIYQLILIHRDELLKGNSTLSVLKNQEVRFVFRNTMVYGLTHRYMHQPRFMGEGVAYSIVLEQLARGHLFMNDKSPANAILQAERKSMQELDIPYFTANVDNTALQFEGQEIVPDYFQAPSYLRMLELIREANEDDLSRQITIIKQSLFARLLTGHQNGDILLRPYTDSEFTPSLSEGDAIQQARQIASQIMQHSIQGVDGSITWIAPQYIQELQIYKVRLLSLHTYDGLTGIAIFFAALYKVTGETEYRDTCYKILQTVRQQFREQTTRQEALGEMGHGIALGYSGIPYAFSLISSLLDDLELQEQAVDAVMEIDEASLRTEQNLDVFTGVAGACLALLEVFRSTQKEVVLDKATMCGEILLQRYAANIQEWEDISARYKKPMSAFAYGTVGIQKAIERLGLVTDNPRFKEWQNQEDNQFKLAIATANPLKQTKQQSKPENLTCFMPGLFTGLAGCGYRLLHNNNLQSFSNIFLFE</sequence>
<dbReference type="InterPro" id="IPR017146">
    <property type="entry name" value="Lanti_2_LanM"/>
</dbReference>
<dbReference type="RefSeq" id="WP_144863707.1">
    <property type="nucleotide sequence ID" value="NZ_LR213773.1"/>
</dbReference>
<dbReference type="Pfam" id="PF13575">
    <property type="entry name" value="DUF4135"/>
    <property type="match status" value="1"/>
</dbReference>
<dbReference type="SMART" id="SM01260">
    <property type="entry name" value="LANC_like"/>
    <property type="match status" value="1"/>
</dbReference>
<dbReference type="InterPro" id="IPR025410">
    <property type="entry name" value="Lant_dehyd"/>
</dbReference>
<organism evidence="2 3">
    <name type="scientific">Hyella patelloides LEGE 07179</name>
    <dbReference type="NCBI Taxonomy" id="945734"/>
    <lineage>
        <taxon>Bacteria</taxon>
        <taxon>Bacillati</taxon>
        <taxon>Cyanobacteriota</taxon>
        <taxon>Cyanophyceae</taxon>
        <taxon>Pleurocapsales</taxon>
        <taxon>Hyellaceae</taxon>
        <taxon>Hyella</taxon>
    </lineage>
</organism>
<dbReference type="OrthoDB" id="9148343at2"/>
<name>A0A563W556_9CYAN</name>
<reference evidence="2 3" key="1">
    <citation type="submission" date="2019-01" db="EMBL/GenBank/DDBJ databases">
        <authorList>
            <person name="Brito A."/>
        </authorList>
    </citation>
    <scope>NUCLEOTIDE SEQUENCE [LARGE SCALE GENOMIC DNA]</scope>
    <source>
        <strain evidence="2">1</strain>
    </source>
</reference>
<dbReference type="GO" id="GO:0005975">
    <property type="term" value="P:carbohydrate metabolic process"/>
    <property type="evidence" value="ECO:0007669"/>
    <property type="project" value="InterPro"/>
</dbReference>
<dbReference type="EMBL" id="CAACVJ010000698">
    <property type="protein sequence ID" value="VEP18770.1"/>
    <property type="molecule type" value="Genomic_DNA"/>
</dbReference>
<keyword evidence="3" id="KW-1185">Reference proteome</keyword>
<feature type="domain" description="Lantibiotic biosynthesis protein dehydration" evidence="1">
    <location>
        <begin position="221"/>
        <end position="606"/>
    </location>
</feature>
<protein>
    <submittedName>
        <fullName evidence="2">Putative Lanthionine synthetase</fullName>
    </submittedName>
</protein>
<proteinExistence type="predicted"/>
<dbReference type="CDD" id="cd04792">
    <property type="entry name" value="LanM-like"/>
    <property type="match status" value="1"/>
</dbReference>
<dbReference type="InterPro" id="IPR007822">
    <property type="entry name" value="LANC-like"/>
</dbReference>
<dbReference type="InterPro" id="IPR012341">
    <property type="entry name" value="6hp_glycosidase-like_sf"/>
</dbReference>